<evidence type="ECO:0000313" key="6">
    <source>
        <dbReference type="EMBL" id="GLD67404.1"/>
    </source>
</evidence>
<feature type="compositionally biased region" description="Basic residues" evidence="3">
    <location>
        <begin position="212"/>
        <end position="222"/>
    </location>
</feature>
<evidence type="ECO:0000256" key="4">
    <source>
        <dbReference type="SAM" id="SignalP"/>
    </source>
</evidence>
<dbReference type="GO" id="GO:0008270">
    <property type="term" value="F:zinc ion binding"/>
    <property type="evidence" value="ECO:0007669"/>
    <property type="project" value="InterPro"/>
</dbReference>
<feature type="region of interest" description="Disordered" evidence="3">
    <location>
        <begin position="191"/>
        <end position="231"/>
    </location>
</feature>
<dbReference type="SUPFAM" id="SSF55486">
    <property type="entry name" value="Metalloproteases ('zincins'), catalytic domain"/>
    <property type="match status" value="1"/>
</dbReference>
<dbReference type="Pfam" id="PF01421">
    <property type="entry name" value="Reprolysin"/>
    <property type="match status" value="1"/>
</dbReference>
<feature type="region of interest" description="Disordered" evidence="3">
    <location>
        <begin position="366"/>
        <end position="405"/>
    </location>
</feature>
<evidence type="ECO:0000313" key="7">
    <source>
        <dbReference type="Proteomes" id="UP001279410"/>
    </source>
</evidence>
<dbReference type="GO" id="GO:0004222">
    <property type="term" value="F:metalloendopeptidase activity"/>
    <property type="evidence" value="ECO:0007669"/>
    <property type="project" value="InterPro"/>
</dbReference>
<gene>
    <name evidence="6" type="ORF">AKAME5_001875200</name>
</gene>
<proteinExistence type="predicted"/>
<reference evidence="6" key="1">
    <citation type="submission" date="2022-08" db="EMBL/GenBank/DDBJ databases">
        <title>Genome sequencing of akame (Lates japonicus).</title>
        <authorList>
            <person name="Hashiguchi Y."/>
            <person name="Takahashi H."/>
        </authorList>
    </citation>
    <scope>NUCLEOTIDE SEQUENCE</scope>
    <source>
        <strain evidence="6">Kochi</strain>
    </source>
</reference>
<dbReference type="InterPro" id="IPR013276">
    <property type="entry name" value="Pept_M12B_ADAM-TS5"/>
</dbReference>
<keyword evidence="4" id="KW-0732">Signal</keyword>
<dbReference type="PANTHER" id="PTHR11905">
    <property type="entry name" value="ADAM A DISINTEGRIN AND METALLOPROTEASE DOMAIN"/>
    <property type="match status" value="1"/>
</dbReference>
<dbReference type="EMBL" id="BRZM01000110">
    <property type="protein sequence ID" value="GLD67404.1"/>
    <property type="molecule type" value="Genomic_DNA"/>
</dbReference>
<dbReference type="AlphaFoldDB" id="A0AAD3N8I6"/>
<comment type="caution">
    <text evidence="6">The sequence shown here is derived from an EMBL/GenBank/DDBJ whole genome shotgun (WGS) entry which is preliminary data.</text>
</comment>
<dbReference type="PANTHER" id="PTHR11905:SF256">
    <property type="entry name" value="PEPTIDASE M12B DOMAIN-CONTAINING PROTEIN"/>
    <property type="match status" value="1"/>
</dbReference>
<dbReference type="Gene3D" id="3.40.390.10">
    <property type="entry name" value="Collagenase (Catalytic Domain)"/>
    <property type="match status" value="1"/>
</dbReference>
<dbReference type="PROSITE" id="PS50215">
    <property type="entry name" value="ADAM_MEPRO"/>
    <property type="match status" value="1"/>
</dbReference>
<feature type="domain" description="Peptidase M12B" evidence="5">
    <location>
        <begin position="263"/>
        <end position="362"/>
    </location>
</feature>
<evidence type="ECO:0000256" key="2">
    <source>
        <dbReference type="PROSITE-ProRule" id="PRU00276"/>
    </source>
</evidence>
<keyword evidence="6" id="KW-0378">Hydrolase</keyword>
<organism evidence="6 7">
    <name type="scientific">Lates japonicus</name>
    <name type="common">Japanese lates</name>
    <dbReference type="NCBI Taxonomy" id="270547"/>
    <lineage>
        <taxon>Eukaryota</taxon>
        <taxon>Metazoa</taxon>
        <taxon>Chordata</taxon>
        <taxon>Craniata</taxon>
        <taxon>Vertebrata</taxon>
        <taxon>Euteleostomi</taxon>
        <taxon>Actinopterygii</taxon>
        <taxon>Neopterygii</taxon>
        <taxon>Teleostei</taxon>
        <taxon>Neoteleostei</taxon>
        <taxon>Acanthomorphata</taxon>
        <taxon>Carangaria</taxon>
        <taxon>Carangaria incertae sedis</taxon>
        <taxon>Centropomidae</taxon>
        <taxon>Lates</taxon>
    </lineage>
</organism>
<dbReference type="InterPro" id="IPR024079">
    <property type="entry name" value="MetalloPept_cat_dom_sf"/>
</dbReference>
<dbReference type="Proteomes" id="UP001279410">
    <property type="component" value="Unassembled WGS sequence"/>
</dbReference>
<keyword evidence="6" id="KW-0645">Protease</keyword>
<accession>A0AAD3N8I6</accession>
<sequence>MVRLLGALAGGMFWFRLLLLCVVELELGAGLSTFQGFYLPPANGSLLTPARRTDGVVRTVDRIYHGGGKVGYLVYLDGSRFQLDMERDESVLSHHFSPQYVLAMMGDSHAPLQRECVYRGTVDSNPESLAVFNLCGGGLEGFFAVNHARYTITPIIRAKGHEHDVRALQDKDAESALHVFTRESFSFEAMREGRESCGTRDGRRGRRDAAGKRRRRGRGKGKRDREGLADDHGARGRRWWSRLAEAAAPEPGARRKRSVSRARHVELLLVADDTMTKKYGKDLNHYLLTLASIASKLYGHASIENPIRLSVVKVTVVGEKEKGLEVSKNAAATLKSFCKWQNQQNPLDDDHQHHHDAAILFTRQVNKTPLPAPPPPVRAGSARLPPSTERRGGGSEPRCDAKAAE</sequence>
<dbReference type="InterPro" id="IPR001590">
    <property type="entry name" value="Peptidase_M12B"/>
</dbReference>
<keyword evidence="6" id="KW-0482">Metalloprotease</keyword>
<dbReference type="GO" id="GO:0006508">
    <property type="term" value="P:proteolysis"/>
    <property type="evidence" value="ECO:0007669"/>
    <property type="project" value="InterPro"/>
</dbReference>
<dbReference type="PRINTS" id="PR01860">
    <property type="entry name" value="ADAMTS5"/>
</dbReference>
<feature type="binding site" description="in inhibited form" evidence="1">
    <location>
        <position position="197"/>
    </location>
    <ligand>
        <name>Zn(2+)</name>
        <dbReference type="ChEBI" id="CHEBI:29105"/>
        <note>catalytic</note>
    </ligand>
</feature>
<name>A0AAD3N8I6_LATJO</name>
<evidence type="ECO:0000256" key="1">
    <source>
        <dbReference type="PIRSR" id="PIRSR613276-2"/>
    </source>
</evidence>
<comment type="caution">
    <text evidence="2">Lacks conserved residue(s) required for the propagation of feature annotation.</text>
</comment>
<evidence type="ECO:0000256" key="3">
    <source>
        <dbReference type="SAM" id="MobiDB-lite"/>
    </source>
</evidence>
<feature type="chain" id="PRO_5041924101" evidence="4">
    <location>
        <begin position="31"/>
        <end position="405"/>
    </location>
</feature>
<feature type="compositionally biased region" description="Basic and acidic residues" evidence="3">
    <location>
        <begin position="388"/>
        <end position="405"/>
    </location>
</feature>
<feature type="compositionally biased region" description="Basic and acidic residues" evidence="3">
    <location>
        <begin position="191"/>
        <end position="211"/>
    </location>
</feature>
<feature type="signal peptide" evidence="4">
    <location>
        <begin position="1"/>
        <end position="30"/>
    </location>
</feature>
<protein>
    <submittedName>
        <fullName evidence="6">A disintegrin and metalloproteinase with thrombospondin motifs 5</fullName>
    </submittedName>
</protein>
<keyword evidence="7" id="KW-1185">Reference proteome</keyword>
<evidence type="ECO:0000259" key="5">
    <source>
        <dbReference type="PROSITE" id="PS50215"/>
    </source>
</evidence>